<evidence type="ECO:0000313" key="7">
    <source>
        <dbReference type="EMBL" id="PZW45650.1"/>
    </source>
</evidence>
<evidence type="ECO:0000256" key="5">
    <source>
        <dbReference type="SAM" id="MobiDB-lite"/>
    </source>
</evidence>
<dbReference type="Pfam" id="PF02384">
    <property type="entry name" value="N6_Mtase"/>
    <property type="match status" value="1"/>
</dbReference>
<dbReference type="InterPro" id="IPR003356">
    <property type="entry name" value="DNA_methylase_A-5"/>
</dbReference>
<keyword evidence="4" id="KW-0680">Restriction system</keyword>
<keyword evidence="8" id="KW-1185">Reference proteome</keyword>
<name>A0A2W7II34_9PROT</name>
<dbReference type="GO" id="GO:0009307">
    <property type="term" value="P:DNA restriction-modification system"/>
    <property type="evidence" value="ECO:0007669"/>
    <property type="project" value="UniProtKB-KW"/>
</dbReference>
<accession>A0A2W7II34</accession>
<dbReference type="Proteomes" id="UP000249688">
    <property type="component" value="Unassembled WGS sequence"/>
</dbReference>
<dbReference type="Gene3D" id="3.40.50.150">
    <property type="entry name" value="Vaccinia Virus protein VP39"/>
    <property type="match status" value="1"/>
</dbReference>
<dbReference type="OrthoDB" id="9806213at2"/>
<dbReference type="PANTHER" id="PTHR33841:SF4">
    <property type="entry name" value="RESTRICTION MODIFICATION SYSTEM DNA SPECIFICITY DOMAIN"/>
    <property type="match status" value="1"/>
</dbReference>
<evidence type="ECO:0000256" key="2">
    <source>
        <dbReference type="ARBA" id="ARBA00022603"/>
    </source>
</evidence>
<dbReference type="RefSeq" id="WP_158537208.1">
    <property type="nucleotide sequence ID" value="NZ_QKYU01000011.1"/>
</dbReference>
<gene>
    <name evidence="7" type="ORF">C8P66_11165</name>
</gene>
<evidence type="ECO:0000256" key="1">
    <source>
        <dbReference type="ARBA" id="ARBA00006594"/>
    </source>
</evidence>
<feature type="region of interest" description="Disordered" evidence="5">
    <location>
        <begin position="728"/>
        <end position="748"/>
    </location>
</feature>
<keyword evidence="2 7" id="KW-0489">Methyltransferase</keyword>
<proteinExistence type="inferred from homology"/>
<dbReference type="InterPro" id="IPR050953">
    <property type="entry name" value="N4_N6_ade-DNA_methylase"/>
</dbReference>
<evidence type="ECO:0000313" key="8">
    <source>
        <dbReference type="Proteomes" id="UP000249688"/>
    </source>
</evidence>
<evidence type="ECO:0000259" key="6">
    <source>
        <dbReference type="Pfam" id="PF02384"/>
    </source>
</evidence>
<dbReference type="AlphaFoldDB" id="A0A2W7II34"/>
<comment type="caution">
    <text evidence="7">The sequence shown here is derived from an EMBL/GenBank/DDBJ whole genome shotgun (WGS) entry which is preliminary data.</text>
</comment>
<reference evidence="7 8" key="1">
    <citation type="submission" date="2018-06" db="EMBL/GenBank/DDBJ databases">
        <title>Genomic Encyclopedia of Archaeal and Bacterial Type Strains, Phase II (KMG-II): from individual species to whole genera.</title>
        <authorList>
            <person name="Goeker M."/>
        </authorList>
    </citation>
    <scope>NUCLEOTIDE SEQUENCE [LARGE SCALE GENOMIC DNA]</scope>
    <source>
        <strain evidence="7 8">DSM 24525</strain>
    </source>
</reference>
<keyword evidence="3" id="KW-0808">Transferase</keyword>
<dbReference type="GO" id="GO:0009007">
    <property type="term" value="F:site-specific DNA-methyltransferase (adenine-specific) activity"/>
    <property type="evidence" value="ECO:0007669"/>
    <property type="project" value="UniProtKB-EC"/>
</dbReference>
<dbReference type="GO" id="GO:0003677">
    <property type="term" value="F:DNA binding"/>
    <property type="evidence" value="ECO:0007669"/>
    <property type="project" value="InterPro"/>
</dbReference>
<dbReference type="InterPro" id="IPR002052">
    <property type="entry name" value="DNA_methylase_N6_adenine_CS"/>
</dbReference>
<dbReference type="GO" id="GO:0032259">
    <property type="term" value="P:methylation"/>
    <property type="evidence" value="ECO:0007669"/>
    <property type="project" value="UniProtKB-KW"/>
</dbReference>
<dbReference type="PANTHER" id="PTHR33841">
    <property type="entry name" value="DNA METHYLTRANSFERASE YEEA-RELATED"/>
    <property type="match status" value="1"/>
</dbReference>
<sequence>MSETFRRERLPEIVQHLASRPGHEAVRSGVMALLTEGLGAAFAEVTHELRMPEIRGRADALLGATVFEFKSNHAGEIGDVTHKMPDYLKQREDATGRHFIGISTDGALFQAWELRDGRLEPLTSYKTDPRRPEGLLGWLAAAVLDRDDMIPEPQAIADILGRNSLTFARAAAILAELWTGLSTHPEVKLKRDLWDGLLREVYGDDVASDALFLQHTYLTILAKTIAAGVLEVPGADATAILSGRALEERGIHGAVEADFFDWLLEREEGHDLVRRLARQAARFRLRDVQSDVLKALYESLIDPDQRHDLGEYYTPDWLAAAVTEAAVEKPLEQRVLDPACGSGTFLFHAIRRLRAAAPDRTAAERVALCTRLVRGLDVHPVAVIIARVTWLLALGPDVTSRSAPLHVPVYLGDALQWNISQIGDAKEVRVAVPGDPPLVVPGGFAEDQQLFDQGLAALTRGLERDSTQEELGRQLARLDGATPEDAAKMAETYGRLRALFKAHRDGIWPFVLRNLRRPLWLSRPDQQADVLLGNPPWVAFRHLSAPMQRRLREASEALNLWVGGVLATQQDLCALFVALGVQRYLRPGGRVAMVLPYAVLNRPAFVGLRAGDFRSVQIAWDAAWSLDEKVRPLFPVPACVMFGHRAPAGRLPATVRRWSGSLPRRDATAAEAARFVTSVDAPWPPMPTLNGVSPYRARFKQGATIVPRRFWFVEPVAAGRLGQNAAAPMMQGKAGGQDKKPWRELTPPRGPVEARFLRPVLLGESLAPFRVLGASLAVLPLDDGGHVLTARQAGLDGFPHLSDWLRSCETLWNAHASRTESGATKMTLAASLDHMRKLTAQVPTPPLRVAYAASGLLPAAAVVDDATTVVEHACYWTSARSIGEARYLCALLNNERIRVLVEPMQPKGQGGARHFDNLMWELPIPDYDPRDPLHIALAGLAEEAERIAAAVALVPGAYFTTQRRAIRDALTAAGLSARLDAAVAAIPGL</sequence>
<dbReference type="InterPro" id="IPR029063">
    <property type="entry name" value="SAM-dependent_MTases_sf"/>
</dbReference>
<dbReference type="PRINTS" id="PR00507">
    <property type="entry name" value="N12N6MTFRASE"/>
</dbReference>
<evidence type="ECO:0000256" key="3">
    <source>
        <dbReference type="ARBA" id="ARBA00022679"/>
    </source>
</evidence>
<dbReference type="SUPFAM" id="SSF53335">
    <property type="entry name" value="S-adenosyl-L-methionine-dependent methyltransferases"/>
    <property type="match status" value="1"/>
</dbReference>
<evidence type="ECO:0000256" key="4">
    <source>
        <dbReference type="ARBA" id="ARBA00022747"/>
    </source>
</evidence>
<dbReference type="GO" id="GO:0008170">
    <property type="term" value="F:N-methyltransferase activity"/>
    <property type="evidence" value="ECO:0007669"/>
    <property type="project" value="InterPro"/>
</dbReference>
<organism evidence="7 8">
    <name type="scientific">Humitalea rosea</name>
    <dbReference type="NCBI Taxonomy" id="990373"/>
    <lineage>
        <taxon>Bacteria</taxon>
        <taxon>Pseudomonadati</taxon>
        <taxon>Pseudomonadota</taxon>
        <taxon>Alphaproteobacteria</taxon>
        <taxon>Acetobacterales</taxon>
        <taxon>Roseomonadaceae</taxon>
        <taxon>Humitalea</taxon>
    </lineage>
</organism>
<dbReference type="PROSITE" id="PS00092">
    <property type="entry name" value="N6_MTASE"/>
    <property type="match status" value="1"/>
</dbReference>
<comment type="similarity">
    <text evidence="1">Belongs to the N(4)/N(6)-methyltransferase family.</text>
</comment>
<dbReference type="EMBL" id="QKYU01000011">
    <property type="protein sequence ID" value="PZW45650.1"/>
    <property type="molecule type" value="Genomic_DNA"/>
</dbReference>
<feature type="domain" description="DNA methylase adenine-specific" evidence="6">
    <location>
        <begin position="289"/>
        <end position="358"/>
    </location>
</feature>
<protein>
    <submittedName>
        <fullName evidence="7">N-6 DNA methylase</fullName>
    </submittedName>
</protein>